<reference evidence="1" key="1">
    <citation type="submission" date="2014-11" db="EMBL/GenBank/DDBJ databases">
        <authorList>
            <person name="Otto D Thomas"/>
            <person name="Naeem Raeece"/>
        </authorList>
    </citation>
    <scope>NUCLEOTIDE SEQUENCE</scope>
</reference>
<evidence type="ECO:0000313" key="1">
    <source>
        <dbReference type="EMBL" id="CEM50944.1"/>
    </source>
</evidence>
<dbReference type="AlphaFoldDB" id="A0A0G4I252"/>
<dbReference type="VEuPathDB" id="CryptoDB:Cvel_10280"/>
<protein>
    <submittedName>
        <fullName evidence="1">Uncharacterized protein</fullName>
    </submittedName>
</protein>
<sequence length="132" mass="14494">MRFICSNLADPKNPGLKARLANGQKRRAEINNVRSKDITQEFPLFREGQQRQGITFDPVPAGALVPSDAEAKIALQSLLAVQTILQEEAEFGIRLAVAFADIVTKNWNQLSSFTTEDILSEALAQAPSGSRR</sequence>
<gene>
    <name evidence="1" type="ORF">Cvel_10280</name>
</gene>
<organism evidence="1">
    <name type="scientific">Chromera velia CCMP2878</name>
    <dbReference type="NCBI Taxonomy" id="1169474"/>
    <lineage>
        <taxon>Eukaryota</taxon>
        <taxon>Sar</taxon>
        <taxon>Alveolata</taxon>
        <taxon>Colpodellida</taxon>
        <taxon>Chromeraceae</taxon>
        <taxon>Chromera</taxon>
    </lineage>
</organism>
<accession>A0A0G4I252</accession>
<proteinExistence type="predicted"/>
<dbReference type="PhylomeDB" id="A0A0G4I252"/>
<dbReference type="InterPro" id="IPR036575">
    <property type="entry name" value="TFIIS_cen_dom_sf"/>
</dbReference>
<dbReference type="GO" id="GO:0006351">
    <property type="term" value="P:DNA-templated transcription"/>
    <property type="evidence" value="ECO:0007669"/>
    <property type="project" value="InterPro"/>
</dbReference>
<dbReference type="EMBL" id="CDMZ01004802">
    <property type="protein sequence ID" value="CEM50944.1"/>
    <property type="molecule type" value="Genomic_DNA"/>
</dbReference>
<name>A0A0G4I252_9ALVE</name>
<dbReference type="SUPFAM" id="SSF46942">
    <property type="entry name" value="Elongation factor TFIIS domain 2"/>
    <property type="match status" value="1"/>
</dbReference>